<dbReference type="OrthoDB" id="10452969at2759"/>
<reference evidence="2 3" key="1">
    <citation type="submission" date="2019-08" db="EMBL/GenBank/DDBJ databases">
        <title>Whole genome of Aphis craccivora.</title>
        <authorList>
            <person name="Voronova N.V."/>
            <person name="Shulinski R.S."/>
            <person name="Bandarenka Y.V."/>
            <person name="Zhorov D.G."/>
            <person name="Warner D."/>
        </authorList>
    </citation>
    <scope>NUCLEOTIDE SEQUENCE [LARGE SCALE GENOMIC DNA]</scope>
    <source>
        <strain evidence="2">180601</strain>
        <tissue evidence="2">Whole Body</tissue>
    </source>
</reference>
<accession>A0A6G0YZK4</accession>
<dbReference type="EMBL" id="VUJU01001838">
    <property type="protein sequence ID" value="KAF0763624.1"/>
    <property type="molecule type" value="Genomic_DNA"/>
</dbReference>
<name>A0A6G0YZK4_APHCR</name>
<proteinExistence type="predicted"/>
<sequence>MVLDYYFEHLSFFFPLTFLLVLCSCIYLYRSQSSIFVERLELHPCRNKSVITAVRGPLQVGGASLRCYNIITRVDYWKPQGIHIILQLYITHLGYLLVPFSSLRLRLGLSRHRHQTSVLSCNQLVEHQARTLQRLDHVRGNTARLGEPQTPAQKGQNGVCVQILQPDVQQTLFAAYTRTQPYANGQLPVRDVLQVVQTAGQPATTQINS</sequence>
<comment type="caution">
    <text evidence="2">The sequence shown here is derived from an EMBL/GenBank/DDBJ whole genome shotgun (WGS) entry which is preliminary data.</text>
</comment>
<dbReference type="Proteomes" id="UP000478052">
    <property type="component" value="Unassembled WGS sequence"/>
</dbReference>
<evidence type="ECO:0000313" key="2">
    <source>
        <dbReference type="EMBL" id="KAF0763624.1"/>
    </source>
</evidence>
<keyword evidence="1" id="KW-1133">Transmembrane helix</keyword>
<organism evidence="2 3">
    <name type="scientific">Aphis craccivora</name>
    <name type="common">Cowpea aphid</name>
    <dbReference type="NCBI Taxonomy" id="307492"/>
    <lineage>
        <taxon>Eukaryota</taxon>
        <taxon>Metazoa</taxon>
        <taxon>Ecdysozoa</taxon>
        <taxon>Arthropoda</taxon>
        <taxon>Hexapoda</taxon>
        <taxon>Insecta</taxon>
        <taxon>Pterygota</taxon>
        <taxon>Neoptera</taxon>
        <taxon>Paraneoptera</taxon>
        <taxon>Hemiptera</taxon>
        <taxon>Sternorrhyncha</taxon>
        <taxon>Aphidomorpha</taxon>
        <taxon>Aphidoidea</taxon>
        <taxon>Aphididae</taxon>
        <taxon>Aphidini</taxon>
        <taxon>Aphis</taxon>
        <taxon>Aphis</taxon>
    </lineage>
</organism>
<evidence type="ECO:0000256" key="1">
    <source>
        <dbReference type="SAM" id="Phobius"/>
    </source>
</evidence>
<gene>
    <name evidence="2" type="ORF">FWK35_00028547</name>
</gene>
<evidence type="ECO:0000313" key="3">
    <source>
        <dbReference type="Proteomes" id="UP000478052"/>
    </source>
</evidence>
<protein>
    <submittedName>
        <fullName evidence="2">Uncharacterized protein</fullName>
    </submittedName>
</protein>
<dbReference type="AlphaFoldDB" id="A0A6G0YZK4"/>
<keyword evidence="1" id="KW-0812">Transmembrane</keyword>
<keyword evidence="1" id="KW-0472">Membrane</keyword>
<keyword evidence="3" id="KW-1185">Reference proteome</keyword>
<feature type="transmembrane region" description="Helical" evidence="1">
    <location>
        <begin position="12"/>
        <end position="29"/>
    </location>
</feature>